<dbReference type="GO" id="GO:0008834">
    <property type="term" value="F:ditrans,polycis-undecaprenyl-diphosphate synthase [(2E,6E)-farnesyl-diphosphate specific] activity"/>
    <property type="evidence" value="ECO:0007669"/>
    <property type="project" value="TreeGrafter"/>
</dbReference>
<dbReference type="PROSITE" id="PS01066">
    <property type="entry name" value="UPP_SYNTHASE"/>
    <property type="match status" value="1"/>
</dbReference>
<keyword evidence="1 2" id="KW-0808">Transferase</keyword>
<dbReference type="NCBIfam" id="TIGR00055">
    <property type="entry name" value="uppS"/>
    <property type="match status" value="1"/>
</dbReference>
<comment type="subunit">
    <text evidence="2">Homodimer.</text>
</comment>
<accession>A0A848H7H3</accession>
<feature type="binding site" evidence="2">
    <location>
        <position position="178"/>
    </location>
    <ligand>
        <name>substrate</name>
    </ligand>
</feature>
<gene>
    <name evidence="4" type="primary">uppS</name>
    <name evidence="4" type="ORF">HHL11_16980</name>
</gene>
<dbReference type="AlphaFoldDB" id="A0A848H7H3"/>
<feature type="region of interest" description="Disordered" evidence="3">
    <location>
        <begin position="227"/>
        <end position="248"/>
    </location>
</feature>
<comment type="caution">
    <text evidence="4">The sequence shown here is derived from an EMBL/GenBank/DDBJ whole genome shotgun (WGS) entry which is preliminary data.</text>
</comment>
<keyword evidence="2" id="KW-0460">Magnesium</keyword>
<dbReference type="InterPro" id="IPR001441">
    <property type="entry name" value="UPP_synth-like"/>
</dbReference>
<keyword evidence="2" id="KW-0479">Metal-binding</keyword>
<dbReference type="EMBL" id="JABBFX010000001">
    <property type="protein sequence ID" value="NML45449.1"/>
    <property type="molecule type" value="Genomic_DNA"/>
</dbReference>
<dbReference type="PANTHER" id="PTHR10291:SF0">
    <property type="entry name" value="DEHYDRODOLICHYL DIPHOSPHATE SYNTHASE 2"/>
    <property type="match status" value="1"/>
</dbReference>
<proteinExistence type="inferred from homology"/>
<feature type="compositionally biased region" description="Polar residues" evidence="3">
    <location>
        <begin position="230"/>
        <end position="239"/>
    </location>
</feature>
<dbReference type="PANTHER" id="PTHR10291">
    <property type="entry name" value="DEHYDRODOLICHYL DIPHOSPHATE SYNTHASE FAMILY MEMBER"/>
    <property type="match status" value="1"/>
</dbReference>
<dbReference type="RefSeq" id="WP_169419518.1">
    <property type="nucleotide sequence ID" value="NZ_JABBFX010000001.1"/>
</dbReference>
<feature type="binding site" evidence="2">
    <location>
        <position position="17"/>
    </location>
    <ligand>
        <name>Mg(2+)</name>
        <dbReference type="ChEBI" id="CHEBI:18420"/>
    </ligand>
</feature>
<feature type="binding site" evidence="2">
    <location>
        <position position="197"/>
    </location>
    <ligand>
        <name>Mg(2+)</name>
        <dbReference type="ChEBI" id="CHEBI:18420"/>
    </ligand>
</feature>
<dbReference type="GO" id="GO:0005829">
    <property type="term" value="C:cytosol"/>
    <property type="evidence" value="ECO:0007669"/>
    <property type="project" value="TreeGrafter"/>
</dbReference>
<dbReference type="HAMAP" id="MF_01139">
    <property type="entry name" value="ISPT"/>
    <property type="match status" value="1"/>
</dbReference>
<dbReference type="Proteomes" id="UP000541185">
    <property type="component" value="Unassembled WGS sequence"/>
</dbReference>
<evidence type="ECO:0000313" key="4">
    <source>
        <dbReference type="EMBL" id="NML45449.1"/>
    </source>
</evidence>
<dbReference type="SUPFAM" id="SSF64005">
    <property type="entry name" value="Undecaprenyl diphosphate synthase"/>
    <property type="match status" value="1"/>
</dbReference>
<dbReference type="GO" id="GO:0016094">
    <property type="term" value="P:polyprenol biosynthetic process"/>
    <property type="evidence" value="ECO:0007669"/>
    <property type="project" value="TreeGrafter"/>
</dbReference>
<dbReference type="CDD" id="cd00475">
    <property type="entry name" value="Cis_IPPS"/>
    <property type="match status" value="1"/>
</dbReference>
<feature type="binding site" evidence="2">
    <location>
        <position position="68"/>
    </location>
    <ligand>
        <name>substrate</name>
    </ligand>
</feature>
<evidence type="ECO:0000256" key="2">
    <source>
        <dbReference type="HAMAP-Rule" id="MF_01139"/>
    </source>
</evidence>
<dbReference type="GO" id="GO:0000287">
    <property type="term" value="F:magnesium ion binding"/>
    <property type="evidence" value="ECO:0007669"/>
    <property type="project" value="UniProtKB-UniRule"/>
</dbReference>
<feature type="binding site" evidence="2">
    <location>
        <position position="30"/>
    </location>
    <ligand>
        <name>substrate</name>
    </ligand>
</feature>
<sequence length="248" mass="27074">MSAAAGKIPHHIAIVMDGNGRWATKRFLPRVAGHKKGVDSLRACVRHCGDIGVKVLTVFAFSSENWNRPAEEVSGLMELLVMALAREVPQLQSEGVRIHFIGERAGLSEKVRAGLAQAEANTAHNTRLTFNICFNYGGRWDIAQAAAKLAARGEPITEQSLNGAMALAHVPDPDLLIRTGGEMRISNFVMWQAAYSELYFSDKLWPEFDAAAIDAAIADFGKRERRFGRTSAQVTSPAESSARRKKAA</sequence>
<dbReference type="InterPro" id="IPR018520">
    <property type="entry name" value="UPP_synth-like_CS"/>
</dbReference>
<feature type="binding site" evidence="2">
    <location>
        <position position="34"/>
    </location>
    <ligand>
        <name>substrate</name>
    </ligand>
</feature>
<comment type="cofactor">
    <cofactor evidence="2">
        <name>Mg(2+)</name>
        <dbReference type="ChEBI" id="CHEBI:18420"/>
    </cofactor>
    <text evidence="2">Binds 2 magnesium ions per subunit.</text>
</comment>
<dbReference type="FunFam" id="3.40.1180.10:FF:000001">
    <property type="entry name" value="(2E,6E)-farnesyl-diphosphate-specific ditrans,polycis-undecaprenyl-diphosphate synthase"/>
    <property type="match status" value="1"/>
</dbReference>
<dbReference type="Pfam" id="PF01255">
    <property type="entry name" value="Prenyltransf"/>
    <property type="match status" value="1"/>
</dbReference>
<comment type="similarity">
    <text evidence="2">Belongs to the UPP synthase family.</text>
</comment>
<dbReference type="EC" id="2.5.1.-" evidence="2"/>
<feature type="binding site" evidence="2">
    <location>
        <position position="66"/>
    </location>
    <ligand>
        <name>substrate</name>
    </ligand>
</feature>
<feature type="binding site" evidence="2">
    <location>
        <begin position="184"/>
        <end position="186"/>
    </location>
    <ligand>
        <name>substrate</name>
    </ligand>
</feature>
<evidence type="ECO:0000313" key="5">
    <source>
        <dbReference type="Proteomes" id="UP000541185"/>
    </source>
</evidence>
<feature type="binding site" evidence="2">
    <location>
        <position position="22"/>
    </location>
    <ligand>
        <name>substrate</name>
    </ligand>
</feature>
<dbReference type="Gene3D" id="3.40.1180.10">
    <property type="entry name" value="Decaprenyl diphosphate synthase-like"/>
    <property type="match status" value="1"/>
</dbReference>
<comment type="function">
    <text evidence="2">Catalyzes the condensation of isopentenyl diphosphate (IPP) with allylic pyrophosphates generating different type of terpenoids.</text>
</comment>
<evidence type="ECO:0000256" key="1">
    <source>
        <dbReference type="ARBA" id="ARBA00022679"/>
    </source>
</evidence>
<keyword evidence="5" id="KW-1185">Reference proteome</keyword>
<dbReference type="InterPro" id="IPR036424">
    <property type="entry name" value="UPP_synth-like_sf"/>
</dbReference>
<evidence type="ECO:0000256" key="3">
    <source>
        <dbReference type="SAM" id="MobiDB-lite"/>
    </source>
</evidence>
<reference evidence="4 5" key="1">
    <citation type="submission" date="2020-04" db="EMBL/GenBank/DDBJ databases">
        <title>Ramlibacter sp. G-1-2-2 isolated from soil.</title>
        <authorList>
            <person name="Dahal R.H."/>
        </authorList>
    </citation>
    <scope>NUCLEOTIDE SEQUENCE [LARGE SCALE GENOMIC DNA]</scope>
    <source>
        <strain evidence="4 5">G-1-2-2</strain>
    </source>
</reference>
<feature type="binding site" evidence="2">
    <location>
        <begin position="18"/>
        <end position="21"/>
    </location>
    <ligand>
        <name>substrate</name>
    </ligand>
</feature>
<feature type="active site" description="Proton acceptor" evidence="2">
    <location>
        <position position="65"/>
    </location>
</feature>
<protein>
    <recommendedName>
        <fullName evidence="2">Isoprenyl transferase</fullName>
        <ecNumber evidence="2">2.5.1.-</ecNumber>
    </recommendedName>
</protein>
<feature type="active site" evidence="2">
    <location>
        <position position="17"/>
    </location>
</feature>
<name>A0A848H7H3_9BURK</name>
<organism evidence="4 5">
    <name type="scientific">Ramlibacter agri</name>
    <dbReference type="NCBI Taxonomy" id="2728837"/>
    <lineage>
        <taxon>Bacteria</taxon>
        <taxon>Pseudomonadati</taxon>
        <taxon>Pseudomonadota</taxon>
        <taxon>Betaproteobacteria</taxon>
        <taxon>Burkholderiales</taxon>
        <taxon>Comamonadaceae</taxon>
        <taxon>Ramlibacter</taxon>
    </lineage>
</organism>
<feature type="binding site" evidence="2">
    <location>
        <begin position="62"/>
        <end position="64"/>
    </location>
    <ligand>
        <name>substrate</name>
    </ligand>
</feature>